<evidence type="ECO:0000313" key="2">
    <source>
        <dbReference type="EMBL" id="BDY11727.1"/>
    </source>
</evidence>
<reference evidence="2 3" key="1">
    <citation type="submission" date="2023-03" db="EMBL/GenBank/DDBJ databases">
        <title>Description of Hydrogenimonas sp. ISO32.</title>
        <authorList>
            <person name="Mino S."/>
            <person name="Fukazawa S."/>
            <person name="Sawabe T."/>
        </authorList>
    </citation>
    <scope>NUCLEOTIDE SEQUENCE [LARGE SCALE GENOMIC DNA]</scope>
    <source>
        <strain evidence="2 3">ISO32</strain>
    </source>
</reference>
<dbReference type="EMBL" id="AP027370">
    <property type="protein sequence ID" value="BDY11727.1"/>
    <property type="molecule type" value="Genomic_DNA"/>
</dbReference>
<gene>
    <name evidence="2" type="ORF">HCR_00390</name>
</gene>
<protein>
    <submittedName>
        <fullName evidence="2">Uncharacterized protein</fullName>
    </submittedName>
</protein>
<evidence type="ECO:0000313" key="3">
    <source>
        <dbReference type="Proteomes" id="UP001321445"/>
    </source>
</evidence>
<keyword evidence="1" id="KW-0175">Coiled coil</keyword>
<dbReference type="Proteomes" id="UP001321445">
    <property type="component" value="Chromosome"/>
</dbReference>
<name>A0ABM8FJC8_9BACT</name>
<sequence>MKEFLKKMTEWVLDKEEEAAKHCKIDLDDLQRQIDFIVRKRDDLKRECEENLQELEHILKRLETIKARESICKRD</sequence>
<evidence type="ECO:0000256" key="1">
    <source>
        <dbReference type="SAM" id="Coils"/>
    </source>
</evidence>
<feature type="coiled-coil region" evidence="1">
    <location>
        <begin position="13"/>
        <end position="65"/>
    </location>
</feature>
<keyword evidence="3" id="KW-1185">Reference proteome</keyword>
<organism evidence="2 3">
    <name type="scientific">Hydrogenimonas cancrithermarum</name>
    <dbReference type="NCBI Taxonomy" id="2993563"/>
    <lineage>
        <taxon>Bacteria</taxon>
        <taxon>Pseudomonadati</taxon>
        <taxon>Campylobacterota</taxon>
        <taxon>Epsilonproteobacteria</taxon>
        <taxon>Campylobacterales</taxon>
        <taxon>Hydrogenimonadaceae</taxon>
        <taxon>Hydrogenimonas</taxon>
    </lineage>
</organism>
<dbReference type="RefSeq" id="WP_286336943.1">
    <property type="nucleotide sequence ID" value="NZ_AP027370.1"/>
</dbReference>
<accession>A0ABM8FJC8</accession>
<proteinExistence type="predicted"/>